<evidence type="ECO:0000256" key="1">
    <source>
        <dbReference type="SAM" id="MobiDB-lite"/>
    </source>
</evidence>
<dbReference type="PANTHER" id="PTHR13992:SF39">
    <property type="entry name" value="SMRTER, ISOFORM G"/>
    <property type="match status" value="1"/>
</dbReference>
<feature type="compositionally biased region" description="Polar residues" evidence="1">
    <location>
        <begin position="23"/>
        <end position="42"/>
    </location>
</feature>
<dbReference type="InterPro" id="IPR051571">
    <property type="entry name" value="N-CoR_corepressor"/>
</dbReference>
<feature type="compositionally biased region" description="Polar residues" evidence="1">
    <location>
        <begin position="719"/>
        <end position="734"/>
    </location>
</feature>
<feature type="region of interest" description="Disordered" evidence="1">
    <location>
        <begin position="714"/>
        <end position="757"/>
    </location>
</feature>
<dbReference type="Gene3D" id="1.10.10.60">
    <property type="entry name" value="Homeodomain-like"/>
    <property type="match status" value="2"/>
</dbReference>
<feature type="compositionally biased region" description="Basic and acidic residues" evidence="1">
    <location>
        <begin position="414"/>
        <end position="428"/>
    </location>
</feature>
<protein>
    <recommendedName>
        <fullName evidence="2">SANT domain-containing protein</fullName>
    </recommendedName>
</protein>
<feature type="compositionally biased region" description="Low complexity" evidence="1">
    <location>
        <begin position="1683"/>
        <end position="1693"/>
    </location>
</feature>
<feature type="region of interest" description="Disordered" evidence="1">
    <location>
        <begin position="1496"/>
        <end position="1576"/>
    </location>
</feature>
<feature type="compositionally biased region" description="Basic and acidic residues" evidence="1">
    <location>
        <begin position="83"/>
        <end position="149"/>
    </location>
</feature>
<feature type="compositionally biased region" description="Basic residues" evidence="1">
    <location>
        <begin position="997"/>
        <end position="1012"/>
    </location>
</feature>
<reference evidence="3 4" key="1">
    <citation type="journal article" date="2023" name="Res Sq">
        <title>Genomic and morphological characterization of Knufia obscura isolated from the Mars 2020 spacecraft assembly facility.</title>
        <authorList>
            <person name="Chander A.M."/>
            <person name="Teixeira M.M."/>
            <person name="Singh N.K."/>
            <person name="Williams M.P."/>
            <person name="Parker C.W."/>
            <person name="Leo P."/>
            <person name="Stajich J.E."/>
            <person name="Torok T."/>
            <person name="Tighe S."/>
            <person name="Mason C.E."/>
            <person name="Venkateswaran K."/>
        </authorList>
    </citation>
    <scope>NUCLEOTIDE SEQUENCE [LARGE SCALE GENOMIC DNA]</scope>
    <source>
        <strain evidence="3 4">CCFEE 5817</strain>
    </source>
</reference>
<feature type="region of interest" description="Disordered" evidence="1">
    <location>
        <begin position="554"/>
        <end position="612"/>
    </location>
</feature>
<feature type="compositionally biased region" description="Basic residues" evidence="1">
    <location>
        <begin position="1876"/>
        <end position="1886"/>
    </location>
</feature>
<feature type="compositionally biased region" description="Pro residues" evidence="1">
    <location>
        <begin position="1513"/>
        <end position="1527"/>
    </location>
</feature>
<feature type="compositionally biased region" description="Basic and acidic residues" evidence="1">
    <location>
        <begin position="1543"/>
        <end position="1557"/>
    </location>
</feature>
<dbReference type="InterPro" id="IPR017884">
    <property type="entry name" value="SANT_dom"/>
</dbReference>
<feature type="compositionally biased region" description="Polar residues" evidence="1">
    <location>
        <begin position="1709"/>
        <end position="1720"/>
    </location>
</feature>
<dbReference type="EMBL" id="JAVHJV010000019">
    <property type="protein sequence ID" value="KAK5937107.1"/>
    <property type="molecule type" value="Genomic_DNA"/>
</dbReference>
<name>A0ABR0R925_9EURO</name>
<feature type="compositionally biased region" description="Basic and acidic residues" evidence="1">
    <location>
        <begin position="208"/>
        <end position="261"/>
    </location>
</feature>
<sequence length="2042" mass="226658">MSQRYPPPLRDRSPPRQFDRRSSNTYTPLAASSSYRPGNDNSAPPLDRPPPRGPRADSFRGGNFSFNSAPRGRGGGFGPRGGDSWDRDRDRDLDRDRDARNVPGGFRRDDDRPNWTRRDERPPAFNRDRTYVSRERSASPVRPRRDSKEIIAPAFSRAPDAGPSYFSGNVRGGSDRGRGRGVWDRNRGRSSFIGDRDRDLFPAGTRSRSREGWREREPDRGRNFGPDADRNERPERRDYDRPFERDLRSRDHDIWQRDHSPGRSSTGNRAASPGALSSISQDRIHKAEHDLSRKPLASSSILQSRDARRDADGDYFTSRNDGPRREPSFAQPPPVPAVPQSSSLGLDYGPPPSAPASTPAAPVAEKPNLSSKTSKPDPPSTASSFQPPSGPKANRGPNVNASHAPPLPSTQPLDRSKIELFPQHDRSQLPEPPMRQTSETPRPPGDAFNDRSMPLASQPDRPLPPNVPSGPRISSGTPYKHKTSPVVHQTPLPSVQPKTVSTDSRNQPNVPTGPRSASILPPSGPRALPIGLASAQGGSPLSPWARRAQIEYRPQKPSIMNTMNRPHMADRASPASMQMKPKLSPRPTMAQLSDVNRTSQSSRPTMIQETTSQVEVKKEGVATVDVEMSAPASEDEEGDSEPESELDENYFADSEKVHAREMELLKAKKPAPLLEDSAVVNLLVRIQLLGMIADGLVPDGIHAMQEDKDIEMRDRPTESLISPNNTPEPSQTLTLEHPKPRGRPLKEPLVNPIPTPPIEDLPFLEKPLEHMVLFEEPDEDEVQSEKITTILRNQFEKEAWDEKEDLEELCEFYRQKYPEWKYEIDKYERARRELEATPDPGSPGGQSAASIPQSVERLTGRAARNATEFDIEKAILMSQQSAREEEERREREAASNAKPNPDTEAIVPAMLKPSEREPPWRFQDSNTFVPTKLSVELMQYIPPEDDFTNEEQARFITAFCQAPKKWGLIAEQIPGRSYQECIAHYYLTKNQANYKEHWRRSQPKRKRGRAATKPRSTALLSDMALNEDPDSTPAPVTDSGRPRRAAAPTFGDVTDPEAAAMPAAKRLAVAPTEAVEGAIAPKPKGRKAGTATKVRRTKAQILADKQAMALQTNPDGSPVKVGAGRARTLAAAKTDVNAPPVALRPGELEPQQLANIPIPVTVAPMRQRSPQLPVVTSYWSVPEVQKFRQLVAYYGRDFGKIADFMKTKSQAMIKNHYQRECAKGDIELERLAQIAEEKVSRGEPLGRLPSPVAPPKRKYDATPSMTPRPLTANAEAALEADRAVLPAKATHVEDFPPNTLVRDASGSIVAKPSPREALLQNSPLHVPVQPKTEDLPRERPILAQKPMQGPQRGLFTHDEGLFHQRNQQRHQFGSHDHVLHHHPPHVVDLRGGDVPPTQPRDLVAQPRDVAMQGQTGLLSQYRGFEPEQAPAMRQIHSRNASLTGPPVSVADQQAADSFAIQNERRRLMGIASTQSPRLQAMQASVAPRPESYPAFAVHQHQHQQQLQPHLQQQPPPPAVKPDPPKPAPAKRSNVFGLLNNDDPPERSVKRSSTDSTHRNAIQTPPPQPVAPQPQHTFHHRAQEDLLGRPGVYGIKEQPSHRNIQDLRSAFSNSPAPSHRQDAWLDKFDPRQVTIDRTSNHSPSYSVVPPAPTPSSKPQLQHTISDGLRMLEPNGPRHADLGKSQISSPSRQIPSPVPQYRPASAAPQHNRMSSLSYSQNALPGPDRRSLQQQPQQQHHQPPVSHPPSASATPIPSMHRRGEPSVDYNQRRLTIQEWQKTHGNMDQPRDPRELVEHRHPREDILPRGHEQQHRSIAPPPPTTMQEQPRGDPRDMYRSEPGSHQVPPPPSRASQFDPRFGGVPQRTYSPFGNDPRLAHNQHAHQHHHSISAQQGPPQQHQQPPQGQGGQAGMHHHHHHHGPGQHQQPQLVMPPQHQGLAPHAHQPQAMHQGQPGPQYREQPRVGQPQQGLAPQYGHFRGYSQGVAEDDDGPHTLDDETGLKGAGSADEDDTPDGEIESQGFNLDPSLFDWEASGGFGQGVSDSL</sequence>
<feature type="compositionally biased region" description="Basic and acidic residues" evidence="1">
    <location>
        <begin position="1801"/>
        <end position="1811"/>
    </location>
</feature>
<dbReference type="RefSeq" id="XP_064725197.1">
    <property type="nucleotide sequence ID" value="XM_064879036.1"/>
</dbReference>
<evidence type="ECO:0000259" key="2">
    <source>
        <dbReference type="PROSITE" id="PS51293"/>
    </source>
</evidence>
<dbReference type="GeneID" id="90004097"/>
<feature type="compositionally biased region" description="Low complexity" evidence="1">
    <location>
        <begin position="355"/>
        <end position="364"/>
    </location>
</feature>
<feature type="compositionally biased region" description="Gly residues" evidence="1">
    <location>
        <begin position="72"/>
        <end position="81"/>
    </location>
</feature>
<feature type="compositionally biased region" description="Low complexity" evidence="1">
    <location>
        <begin position="1887"/>
        <end position="1902"/>
    </location>
</feature>
<feature type="region of interest" description="Disordered" evidence="1">
    <location>
        <begin position="1242"/>
        <end position="1268"/>
    </location>
</feature>
<feature type="compositionally biased region" description="Polar residues" evidence="1">
    <location>
        <begin position="1634"/>
        <end position="1644"/>
    </location>
</feature>
<dbReference type="PROSITE" id="PS51293">
    <property type="entry name" value="SANT"/>
    <property type="match status" value="1"/>
</dbReference>
<dbReference type="Pfam" id="PF00249">
    <property type="entry name" value="Myb_DNA-binding"/>
    <property type="match status" value="2"/>
</dbReference>
<feature type="compositionally biased region" description="Acidic residues" evidence="1">
    <location>
        <begin position="633"/>
        <end position="646"/>
    </location>
</feature>
<feature type="region of interest" description="Disordered" evidence="1">
    <location>
        <begin position="1801"/>
        <end position="2042"/>
    </location>
</feature>
<feature type="compositionally biased region" description="Basic and acidic residues" evidence="1">
    <location>
        <begin position="282"/>
        <end position="293"/>
    </location>
</feature>
<feature type="compositionally biased region" description="Basic and acidic residues" evidence="1">
    <location>
        <begin position="1988"/>
        <end position="1997"/>
    </location>
</feature>
<feature type="domain" description="SANT" evidence="2">
    <location>
        <begin position="942"/>
        <end position="993"/>
    </location>
</feature>
<dbReference type="Proteomes" id="UP001334248">
    <property type="component" value="Unassembled WGS sequence"/>
</dbReference>
<feature type="region of interest" description="Disordered" evidence="1">
    <location>
        <begin position="879"/>
        <end position="904"/>
    </location>
</feature>
<organism evidence="3 4">
    <name type="scientific">Knufia obscura</name>
    <dbReference type="NCBI Taxonomy" id="1635080"/>
    <lineage>
        <taxon>Eukaryota</taxon>
        <taxon>Fungi</taxon>
        <taxon>Dikarya</taxon>
        <taxon>Ascomycota</taxon>
        <taxon>Pezizomycotina</taxon>
        <taxon>Eurotiomycetes</taxon>
        <taxon>Chaetothyriomycetidae</taxon>
        <taxon>Chaetothyriales</taxon>
        <taxon>Trichomeriaceae</taxon>
        <taxon>Knufia</taxon>
    </lineage>
</organism>
<comment type="caution">
    <text evidence="3">The sequence shown here is derived from an EMBL/GenBank/DDBJ whole genome shotgun (WGS) entry which is preliminary data.</text>
</comment>
<keyword evidence="4" id="KW-1185">Reference proteome</keyword>
<dbReference type="SMART" id="SM00717">
    <property type="entry name" value="SANT"/>
    <property type="match status" value="2"/>
</dbReference>
<proteinExistence type="predicted"/>
<dbReference type="SUPFAM" id="SSF46689">
    <property type="entry name" value="Homeodomain-like"/>
    <property type="match status" value="2"/>
</dbReference>
<feature type="compositionally biased region" description="Basic and acidic residues" evidence="1">
    <location>
        <begin position="882"/>
        <end position="893"/>
    </location>
</feature>
<feature type="compositionally biased region" description="Basic and acidic residues" evidence="1">
    <location>
        <begin position="9"/>
        <end position="22"/>
    </location>
</feature>
<evidence type="ECO:0000313" key="4">
    <source>
        <dbReference type="Proteomes" id="UP001334248"/>
    </source>
</evidence>
<feature type="compositionally biased region" description="Polar residues" evidence="1">
    <location>
        <begin position="590"/>
        <end position="612"/>
    </location>
</feature>
<dbReference type="InterPro" id="IPR001005">
    <property type="entry name" value="SANT/Myb"/>
</dbReference>
<dbReference type="PANTHER" id="PTHR13992">
    <property type="entry name" value="NUCLEAR RECEPTOR CO-REPRESSOR RELATED NCOR"/>
    <property type="match status" value="1"/>
</dbReference>
<feature type="compositionally biased region" description="Polar residues" evidence="1">
    <location>
        <begin position="491"/>
        <end position="510"/>
    </location>
</feature>
<feature type="compositionally biased region" description="Acidic residues" evidence="1">
    <location>
        <begin position="2004"/>
        <end position="2014"/>
    </location>
</feature>
<dbReference type="CDD" id="cd00167">
    <property type="entry name" value="SANT"/>
    <property type="match status" value="2"/>
</dbReference>
<feature type="compositionally biased region" description="Basic and acidic residues" evidence="1">
    <location>
        <begin position="173"/>
        <end position="187"/>
    </location>
</feature>
<feature type="compositionally biased region" description="Polar residues" evidence="1">
    <location>
        <begin position="262"/>
        <end position="281"/>
    </location>
</feature>
<gene>
    <name evidence="3" type="ORF">PMZ80_010648</name>
</gene>
<feature type="compositionally biased region" description="Basic residues" evidence="1">
    <location>
        <begin position="1910"/>
        <end position="1919"/>
    </location>
</feature>
<feature type="region of interest" description="Disordered" evidence="1">
    <location>
        <begin position="995"/>
        <end position="1055"/>
    </location>
</feature>
<evidence type="ECO:0000313" key="3">
    <source>
        <dbReference type="EMBL" id="KAK5937107.1"/>
    </source>
</evidence>
<feature type="compositionally biased region" description="Low complexity" evidence="1">
    <location>
        <begin position="1502"/>
        <end position="1512"/>
    </location>
</feature>
<feature type="region of interest" description="Disordered" evidence="1">
    <location>
        <begin position="834"/>
        <end position="857"/>
    </location>
</feature>
<feature type="compositionally biased region" description="Low complexity" evidence="1">
    <location>
        <begin position="1730"/>
        <end position="1747"/>
    </location>
</feature>
<feature type="region of interest" description="Disordered" evidence="1">
    <location>
        <begin position="624"/>
        <end position="646"/>
    </location>
</feature>
<dbReference type="InterPro" id="IPR009057">
    <property type="entry name" value="Homeodomain-like_sf"/>
</dbReference>
<feature type="region of interest" description="Disordered" evidence="1">
    <location>
        <begin position="1"/>
        <end position="542"/>
    </location>
</feature>
<accession>A0ABR0R925</accession>
<feature type="region of interest" description="Disordered" evidence="1">
    <location>
        <begin position="1634"/>
        <end position="1766"/>
    </location>
</feature>
<feature type="compositionally biased region" description="Basic and acidic residues" evidence="1">
    <location>
        <begin position="1826"/>
        <end position="1835"/>
    </location>
</feature>